<evidence type="ECO:0000313" key="2">
    <source>
        <dbReference type="Proteomes" id="UP000297982"/>
    </source>
</evidence>
<sequence>MYEAKTVHQWKGQIDPVLTSKLEELRLLGYDNATKEEVWKCLVKKVWKGEPEKRLYEIVQDVFHLSSHTYVSYLTADAYQDEDLLASIEAVTHPESGS</sequence>
<keyword evidence="2" id="KW-1185">Reference proteome</keyword>
<gene>
    <name evidence="1" type="ORF">E4663_04105</name>
</gene>
<dbReference type="Pfam" id="PF13797">
    <property type="entry name" value="Post_transc_reg"/>
    <property type="match status" value="1"/>
</dbReference>
<dbReference type="InterPro" id="IPR025716">
    <property type="entry name" value="Post-transcriptional_regulator"/>
</dbReference>
<reference evidence="1 2" key="1">
    <citation type="journal article" date="2003" name="Int. J. Syst. Evol. Microbiol.">
        <title>Halobacillus salinus sp. nov., isolated from a salt lake on the coast of the East Sea in Korea.</title>
        <authorList>
            <person name="Yoon J.H."/>
            <person name="Kang K.H."/>
            <person name="Park Y.H."/>
        </authorList>
    </citation>
    <scope>NUCLEOTIDE SEQUENCE [LARGE SCALE GENOMIC DNA]</scope>
    <source>
        <strain evidence="1 2">HSL-3</strain>
    </source>
</reference>
<protein>
    <recommendedName>
        <fullName evidence="3">Post-transcriptional regulator</fullName>
    </recommendedName>
</protein>
<comment type="caution">
    <text evidence="1">The sequence shown here is derived from an EMBL/GenBank/DDBJ whole genome shotgun (WGS) entry which is preliminary data.</text>
</comment>
<dbReference type="OrthoDB" id="2990595at2"/>
<name>A0A4Z0H2M5_9BACI</name>
<evidence type="ECO:0000313" key="1">
    <source>
        <dbReference type="EMBL" id="TGB04199.1"/>
    </source>
</evidence>
<dbReference type="STRING" id="192814.GCA_900166575_01147"/>
<evidence type="ECO:0008006" key="3">
    <source>
        <dbReference type="Google" id="ProtNLM"/>
    </source>
</evidence>
<proteinExistence type="predicted"/>
<dbReference type="Proteomes" id="UP000297982">
    <property type="component" value="Unassembled WGS sequence"/>
</dbReference>
<accession>A0A4Z0H2M5</accession>
<dbReference type="AlphaFoldDB" id="A0A4Z0H2M5"/>
<dbReference type="EMBL" id="SRJC01000001">
    <property type="protein sequence ID" value="TGB04199.1"/>
    <property type="molecule type" value="Genomic_DNA"/>
</dbReference>
<dbReference type="RefSeq" id="WP_079479557.1">
    <property type="nucleotide sequence ID" value="NZ_FVYZ01000004.1"/>
</dbReference>
<organism evidence="1 2">
    <name type="scientific">Halobacillus salinus</name>
    <dbReference type="NCBI Taxonomy" id="192814"/>
    <lineage>
        <taxon>Bacteria</taxon>
        <taxon>Bacillati</taxon>
        <taxon>Bacillota</taxon>
        <taxon>Bacilli</taxon>
        <taxon>Bacillales</taxon>
        <taxon>Bacillaceae</taxon>
        <taxon>Halobacillus</taxon>
    </lineage>
</organism>